<feature type="coiled-coil region" evidence="1">
    <location>
        <begin position="101"/>
        <end position="164"/>
    </location>
</feature>
<keyword evidence="3" id="KW-1185">Reference proteome</keyword>
<dbReference type="RefSeq" id="WP_073386624.1">
    <property type="nucleotide sequence ID" value="NZ_FQXK01000010.1"/>
</dbReference>
<dbReference type="STRING" id="1121131.SAMN02745229_01407"/>
<dbReference type="GeneID" id="89511490"/>
<keyword evidence="1" id="KW-0175">Coiled coil</keyword>
<proteinExistence type="predicted"/>
<dbReference type="AlphaFoldDB" id="A0A1M5XYH0"/>
<dbReference type="OrthoDB" id="9799415at2"/>
<dbReference type="Proteomes" id="UP000184278">
    <property type="component" value="Unassembled WGS sequence"/>
</dbReference>
<dbReference type="EMBL" id="FQXK01000010">
    <property type="protein sequence ID" value="SHI04840.1"/>
    <property type="molecule type" value="Genomic_DNA"/>
</dbReference>
<organism evidence="2 3">
    <name type="scientific">Butyrivibrio fibrisolvens DSM 3071</name>
    <dbReference type="NCBI Taxonomy" id="1121131"/>
    <lineage>
        <taxon>Bacteria</taxon>
        <taxon>Bacillati</taxon>
        <taxon>Bacillota</taxon>
        <taxon>Clostridia</taxon>
        <taxon>Lachnospirales</taxon>
        <taxon>Lachnospiraceae</taxon>
        <taxon>Butyrivibrio</taxon>
    </lineage>
</organism>
<name>A0A1M5XYH0_BUTFI</name>
<evidence type="ECO:0000256" key="1">
    <source>
        <dbReference type="SAM" id="Coils"/>
    </source>
</evidence>
<evidence type="ECO:0000313" key="3">
    <source>
        <dbReference type="Proteomes" id="UP000184278"/>
    </source>
</evidence>
<reference evidence="3" key="1">
    <citation type="submission" date="2016-11" db="EMBL/GenBank/DDBJ databases">
        <authorList>
            <person name="Varghese N."/>
            <person name="Submissions S."/>
        </authorList>
    </citation>
    <scope>NUCLEOTIDE SEQUENCE [LARGE SCALE GENOMIC DNA]</scope>
    <source>
        <strain evidence="3">DSM 3071</strain>
    </source>
</reference>
<evidence type="ECO:0000313" key="2">
    <source>
        <dbReference type="EMBL" id="SHI04840.1"/>
    </source>
</evidence>
<sequence>MYGWEVSVNGSTTKYTKKLYDVYGNHVGTIGISRPTKQTGKKKKSALYSFKQVSSQVLNAKTSNKAAQVSRSIRSKIGLLQKQLKNGDYDEEEILRAILHAQMVQRACEKKKKNLKMEEQAERGIENEEEMSFESLEEDPIEEIAEDEEIRELEQEEFEALMEKLQMSMDDMMEMAEEAAEFDEGLDEMAEALSGTMTPEDLEQLKVKHRSDEAREILKADLKYLKALFDRLQSEKESVGKSSMAGNFDSGVILSLGGADIPVAETVQQNTSVEVGGSFDVEV</sequence>
<gene>
    <name evidence="2" type="ORF">SAMN02745229_01407</name>
</gene>
<accession>A0A1M5XYH0</accession>
<protein>
    <submittedName>
        <fullName evidence="2">Uncharacterized protein</fullName>
    </submittedName>
</protein>